<dbReference type="Gramene" id="Kaladp0008s0804.1.v1.1">
    <property type="protein sequence ID" value="Kaladp0008s0804.1.v1.1"/>
    <property type="gene ID" value="Kaladp0008s0804.v1.1"/>
</dbReference>
<feature type="repeat" description="WD" evidence="4">
    <location>
        <begin position="267"/>
        <end position="289"/>
    </location>
</feature>
<feature type="region of interest" description="Disordered" evidence="5">
    <location>
        <begin position="315"/>
        <end position="338"/>
    </location>
</feature>
<dbReference type="Proteomes" id="UP000594263">
    <property type="component" value="Unplaced"/>
</dbReference>
<dbReference type="Gene3D" id="2.130.10.10">
    <property type="entry name" value="YVTN repeat-like/Quinoprotein amine dehydrogenase"/>
    <property type="match status" value="2"/>
</dbReference>
<keyword evidence="2 4" id="KW-0853">WD repeat</keyword>
<sequence>MSLIAGSYERFVWGFKLKPSKSEVEIFTLSQLFSYPAHLSPVKSVAVSNSVAASSSADDSVKIYDLSSATEIGSLIDHSATVTALSFYTPANLSFPRNLISAAADGSICIYDSDPFVLLQTLTVHKGGINDLAVHPSGRLGLTVGRDSCLGMVNLIRGRRSFYCKLAKEASLVKFGLFGDRFYMAMEEKLSVHAAEDAKIVCEVENRKRVLCATPGQNGLLFTGGEDKSITAWDTNTGKVAYSIEDAHSTRVKGIVVMSPSDRGEKSEDPFLIASASSDGVIRVWDIRSSVNGKPDPLAEVNTRSRLTCLAGSSLKSKVSKKRKIESRKENEDQEEQD</sequence>
<dbReference type="SMART" id="SM00320">
    <property type="entry name" value="WD40"/>
    <property type="match status" value="5"/>
</dbReference>
<keyword evidence="3" id="KW-0677">Repeat</keyword>
<dbReference type="GO" id="GO:0080008">
    <property type="term" value="C:Cul4-RING E3 ubiquitin ligase complex"/>
    <property type="evidence" value="ECO:0007669"/>
    <property type="project" value="EnsemblPlants"/>
</dbReference>
<feature type="repeat" description="WD" evidence="4">
    <location>
        <begin position="220"/>
        <end position="243"/>
    </location>
</feature>
<evidence type="ECO:0000256" key="2">
    <source>
        <dbReference type="ARBA" id="ARBA00022574"/>
    </source>
</evidence>
<dbReference type="AlphaFoldDB" id="A0A7N0RDW0"/>
<dbReference type="PROSITE" id="PS00678">
    <property type="entry name" value="WD_REPEATS_1"/>
    <property type="match status" value="1"/>
</dbReference>
<dbReference type="InterPro" id="IPR019775">
    <property type="entry name" value="WD40_repeat_CS"/>
</dbReference>
<dbReference type="InterPro" id="IPR015943">
    <property type="entry name" value="WD40/YVTN_repeat-like_dom_sf"/>
</dbReference>
<dbReference type="PRINTS" id="PR00320">
    <property type="entry name" value="GPROTEINBRPT"/>
</dbReference>
<dbReference type="GO" id="GO:0042254">
    <property type="term" value="P:ribosome biogenesis"/>
    <property type="evidence" value="ECO:0007669"/>
    <property type="project" value="UniProtKB-KW"/>
</dbReference>
<proteinExistence type="predicted"/>
<feature type="repeat" description="WD" evidence="4">
    <location>
        <begin position="35"/>
        <end position="74"/>
    </location>
</feature>
<dbReference type="OMA" id="IIIWRTK"/>
<evidence type="ECO:0000256" key="5">
    <source>
        <dbReference type="SAM" id="MobiDB-lite"/>
    </source>
</evidence>
<organism evidence="6 7">
    <name type="scientific">Kalanchoe fedtschenkoi</name>
    <name type="common">Lavender scallops</name>
    <name type="synonym">South American air plant</name>
    <dbReference type="NCBI Taxonomy" id="63787"/>
    <lineage>
        <taxon>Eukaryota</taxon>
        <taxon>Viridiplantae</taxon>
        <taxon>Streptophyta</taxon>
        <taxon>Embryophyta</taxon>
        <taxon>Tracheophyta</taxon>
        <taxon>Spermatophyta</taxon>
        <taxon>Magnoliopsida</taxon>
        <taxon>eudicotyledons</taxon>
        <taxon>Gunneridae</taxon>
        <taxon>Pentapetalae</taxon>
        <taxon>Saxifragales</taxon>
        <taxon>Crassulaceae</taxon>
        <taxon>Kalanchoe</taxon>
    </lineage>
</organism>
<dbReference type="InterPro" id="IPR051959">
    <property type="entry name" value="PAK1-Kinase_Regulator"/>
</dbReference>
<dbReference type="SUPFAM" id="SSF50978">
    <property type="entry name" value="WD40 repeat-like"/>
    <property type="match status" value="1"/>
</dbReference>
<dbReference type="PANTHER" id="PTHR44675:SF1">
    <property type="entry name" value="P21-ACTIVATED PROTEIN KINASE-INTERACTING PROTEIN 1"/>
    <property type="match status" value="1"/>
</dbReference>
<evidence type="ECO:0000313" key="6">
    <source>
        <dbReference type="EnsemblPlants" id="Kaladp0008s0804.1.v1.1"/>
    </source>
</evidence>
<dbReference type="Pfam" id="PF00400">
    <property type="entry name" value="WD40"/>
    <property type="match status" value="4"/>
</dbReference>
<reference evidence="6" key="1">
    <citation type="submission" date="2021-01" db="UniProtKB">
        <authorList>
            <consortium name="EnsemblPlants"/>
        </authorList>
    </citation>
    <scope>IDENTIFICATION</scope>
</reference>
<name>A0A7N0RDW0_KALFE</name>
<keyword evidence="7" id="KW-1185">Reference proteome</keyword>
<protein>
    <recommendedName>
        <fullName evidence="8">P21-activated protein kinase-interacting protein 1-like</fullName>
    </recommendedName>
</protein>
<keyword evidence="1" id="KW-0690">Ribosome biogenesis</keyword>
<evidence type="ECO:0000256" key="1">
    <source>
        <dbReference type="ARBA" id="ARBA00022517"/>
    </source>
</evidence>
<evidence type="ECO:0000313" key="7">
    <source>
        <dbReference type="Proteomes" id="UP000594263"/>
    </source>
</evidence>
<dbReference type="PANTHER" id="PTHR44675">
    <property type="entry name" value="PAK1 INTERACTING PROTEIN 1"/>
    <property type="match status" value="1"/>
</dbReference>
<evidence type="ECO:0000256" key="3">
    <source>
        <dbReference type="ARBA" id="ARBA00022737"/>
    </source>
</evidence>
<dbReference type="PROSITE" id="PS50082">
    <property type="entry name" value="WD_REPEATS_2"/>
    <property type="match status" value="3"/>
</dbReference>
<evidence type="ECO:0008006" key="8">
    <source>
        <dbReference type="Google" id="ProtNLM"/>
    </source>
</evidence>
<dbReference type="InterPro" id="IPR001680">
    <property type="entry name" value="WD40_rpt"/>
</dbReference>
<dbReference type="InterPro" id="IPR020472">
    <property type="entry name" value="WD40_PAC1"/>
</dbReference>
<evidence type="ECO:0000256" key="4">
    <source>
        <dbReference type="PROSITE-ProRule" id="PRU00221"/>
    </source>
</evidence>
<dbReference type="InterPro" id="IPR036322">
    <property type="entry name" value="WD40_repeat_dom_sf"/>
</dbReference>
<accession>A0A7N0RDW0</accession>
<dbReference type="EnsemblPlants" id="Kaladp0008s0804.1.v1.1">
    <property type="protein sequence ID" value="Kaladp0008s0804.1.v1.1"/>
    <property type="gene ID" value="Kaladp0008s0804.v1.1"/>
</dbReference>